<name>A0A0M0GJ84_SPOGL</name>
<evidence type="ECO:0000313" key="3">
    <source>
        <dbReference type="Proteomes" id="UP000037109"/>
    </source>
</evidence>
<evidence type="ECO:0000256" key="1">
    <source>
        <dbReference type="SAM" id="MobiDB-lite"/>
    </source>
</evidence>
<sequence length="61" mass="6779">MNGPKQGTGALSLAYFLKWLEAFLNKIRKYEILNFDNCPAPAPTPSRSQANPPKKAKNAFL</sequence>
<feature type="region of interest" description="Disordered" evidence="1">
    <location>
        <begin position="41"/>
        <end position="61"/>
    </location>
</feature>
<organism evidence="2 3">
    <name type="scientific">Sporosarcina globispora</name>
    <name type="common">Bacillus globisporus</name>
    <dbReference type="NCBI Taxonomy" id="1459"/>
    <lineage>
        <taxon>Bacteria</taxon>
        <taxon>Bacillati</taxon>
        <taxon>Bacillota</taxon>
        <taxon>Bacilli</taxon>
        <taxon>Bacillales</taxon>
        <taxon>Caryophanaceae</taxon>
        <taxon>Sporosarcina</taxon>
    </lineage>
</organism>
<evidence type="ECO:0000313" key="2">
    <source>
        <dbReference type="EMBL" id="KON89965.1"/>
    </source>
</evidence>
<dbReference type="PATRIC" id="fig|1459.3.peg.5750"/>
<dbReference type="EMBL" id="LGUF01000007">
    <property type="protein sequence ID" value="KON89965.1"/>
    <property type="molecule type" value="Genomic_DNA"/>
</dbReference>
<accession>A0A0M0GJ84</accession>
<proteinExistence type="predicted"/>
<protein>
    <submittedName>
        <fullName evidence="2">Uncharacterized protein</fullName>
    </submittedName>
</protein>
<dbReference type="STRING" id="1459.AF332_26170"/>
<reference evidence="3" key="1">
    <citation type="submission" date="2015-07" db="EMBL/GenBank/DDBJ databases">
        <title>Fjat-10036 dsm4.</title>
        <authorList>
            <person name="Liu B."/>
            <person name="Wang J."/>
            <person name="Zhu Y."/>
            <person name="Liu G."/>
            <person name="Chen Q."/>
            <person name="Chen Z."/>
            <person name="Lan J."/>
            <person name="Che J."/>
            <person name="Ge C."/>
            <person name="Shi H."/>
            <person name="Pan Z."/>
            <person name="Liu X."/>
        </authorList>
    </citation>
    <scope>NUCLEOTIDE SEQUENCE [LARGE SCALE GENOMIC DNA]</scope>
    <source>
        <strain evidence="3">DSM 4</strain>
    </source>
</reference>
<comment type="caution">
    <text evidence="2">The sequence shown here is derived from an EMBL/GenBank/DDBJ whole genome shotgun (WGS) entry which is preliminary data.</text>
</comment>
<keyword evidence="3" id="KW-1185">Reference proteome</keyword>
<dbReference type="AlphaFoldDB" id="A0A0M0GJ84"/>
<gene>
    <name evidence="2" type="ORF">AF332_26170</name>
</gene>
<dbReference type="Proteomes" id="UP000037109">
    <property type="component" value="Unassembled WGS sequence"/>
</dbReference>